<dbReference type="InterPro" id="IPR002938">
    <property type="entry name" value="FAD-bd"/>
</dbReference>
<dbReference type="InterPro" id="IPR036188">
    <property type="entry name" value="FAD/NAD-bd_sf"/>
</dbReference>
<name>A0A2N5ZBU7_MUIH1</name>
<sequence length="372" mass="41797">MKKTDVLIVGAGISGLSSALFLSKHGISVTVIEKKDRVGTKPCAGGLTFKSLKLIKSLIEPNITRHIKKNKIASIFLKNKKIKKILSPFPYSIILRRQLDILLYKKLNKKNCNIYFSEKIKYIDLKKNILITKSGKKIAFKFLIGADGVFSFVRKMIKGNRRFKSFFNTASAVIPSDSLKKKVDDMEFYFGENKKGYKWIFNGGSFYSFGCGGHEDVISLEKKLLRSINKKTLIKKIKIYHHPIPISNRIFYGNKNVLLLGDAAGLAGGLYGEGIFNALISSFVAANTIRFHFAGNKDLDDLAYIYRKNMKIALGNTLVIENLLAQVYYTIMEITKGYLLLPLIKTLSLPILYTGHEKFGIPGINKTLGDVF</sequence>
<dbReference type="Proteomes" id="UP000234857">
    <property type="component" value="Unassembled WGS sequence"/>
</dbReference>
<dbReference type="Gene3D" id="3.50.50.60">
    <property type="entry name" value="FAD/NAD(P)-binding domain"/>
    <property type="match status" value="1"/>
</dbReference>
<evidence type="ECO:0000313" key="2">
    <source>
        <dbReference type="EMBL" id="PLX16130.1"/>
    </source>
</evidence>
<feature type="domain" description="FAD-binding" evidence="1">
    <location>
        <begin position="3"/>
        <end position="194"/>
    </location>
</feature>
<evidence type="ECO:0000259" key="1">
    <source>
        <dbReference type="Pfam" id="PF01494"/>
    </source>
</evidence>
<dbReference type="PRINTS" id="PR00420">
    <property type="entry name" value="RNGMNOXGNASE"/>
</dbReference>
<comment type="caution">
    <text evidence="2">The sequence shown here is derived from an EMBL/GenBank/DDBJ whole genome shotgun (WGS) entry which is preliminary data.</text>
</comment>
<dbReference type="Pfam" id="PF01494">
    <property type="entry name" value="FAD_binding_3"/>
    <property type="match status" value="1"/>
</dbReference>
<protein>
    <recommendedName>
        <fullName evidence="1">FAD-binding domain-containing protein</fullName>
    </recommendedName>
</protein>
<dbReference type="EMBL" id="PKTG01000122">
    <property type="protein sequence ID" value="PLX16130.1"/>
    <property type="molecule type" value="Genomic_DNA"/>
</dbReference>
<dbReference type="SUPFAM" id="SSF51905">
    <property type="entry name" value="FAD/NAD(P)-binding domain"/>
    <property type="match status" value="1"/>
</dbReference>
<dbReference type="PANTHER" id="PTHR42685">
    <property type="entry name" value="GERANYLGERANYL DIPHOSPHATE REDUCTASE"/>
    <property type="match status" value="1"/>
</dbReference>
<dbReference type="AlphaFoldDB" id="A0A2N5ZBU7"/>
<proteinExistence type="predicted"/>
<organism evidence="2 3">
    <name type="scientific">Muiribacterium halophilum</name>
    <dbReference type="NCBI Taxonomy" id="2053465"/>
    <lineage>
        <taxon>Bacteria</taxon>
        <taxon>Candidatus Muiribacteriota</taxon>
        <taxon>Candidatus Muiribacteriia</taxon>
        <taxon>Candidatus Muiribacteriales</taxon>
        <taxon>Candidatus Muiribacteriaceae</taxon>
        <taxon>Candidatus Muiribacterium</taxon>
    </lineage>
</organism>
<dbReference type="GO" id="GO:0071949">
    <property type="term" value="F:FAD binding"/>
    <property type="evidence" value="ECO:0007669"/>
    <property type="project" value="InterPro"/>
</dbReference>
<dbReference type="InterPro" id="IPR050407">
    <property type="entry name" value="Geranylgeranyl_reductase"/>
</dbReference>
<accession>A0A2N5ZBU7</accession>
<reference evidence="2 3" key="1">
    <citation type="submission" date="2017-11" db="EMBL/GenBank/DDBJ databases">
        <title>Genome-resolved metagenomics identifies genetic mobility, metabolic interactions, and unexpected diversity in perchlorate-reducing communities.</title>
        <authorList>
            <person name="Barnum T.P."/>
            <person name="Figueroa I.A."/>
            <person name="Carlstrom C.I."/>
            <person name="Lucas L.N."/>
            <person name="Engelbrektson A.L."/>
            <person name="Coates J.D."/>
        </authorList>
    </citation>
    <scope>NUCLEOTIDE SEQUENCE [LARGE SCALE GENOMIC DNA]</scope>
    <source>
        <strain evidence="2">BM706</strain>
    </source>
</reference>
<evidence type="ECO:0000313" key="3">
    <source>
        <dbReference type="Proteomes" id="UP000234857"/>
    </source>
</evidence>
<gene>
    <name evidence="2" type="ORF">C0601_10930</name>
</gene>
<dbReference type="PANTHER" id="PTHR42685:SF22">
    <property type="entry name" value="CONDITIONED MEDIUM FACTOR RECEPTOR 1"/>
    <property type="match status" value="1"/>
</dbReference>